<keyword evidence="2" id="KW-0812">Transmembrane</keyword>
<sequence>MKFVHIISLLLGISLFPFIGNADGETTPLVSVDNTGTQNSQLNTVGVELSPSVRYVMTTQQLADVPTEAEQSTAADHTVLTRNTVNPTVGDQTVLGTRNTMSPPVGYQTMLGTRNTMSPTFGDQTIHGTDSHLTAEQTNVDSGIAATINIVSTVPRDNTTSLYTNTNRGVTSTKYAPVTPDINTTQAAVVTTESSIIKTVQSDVDTTQSAINTTQSDGDTTQLGVDTTQSAINTTQLVVDTTQSAINTTQLAAGTTQSATNTTQSAADTMQSAINTTQLAADTTQLAADTTQSAINTTQLAADSTQLATDTTQSAINTTQLAADTTQSAINTTLAAIVASQFPKTTIQAIVDRSQLPINTTQVAVITTKTPVNTTQSHIDIPQTAVDTTQASVNTTQVAVDTTQTAVNTTQAAADTTHANNGLTVSDVVPDTTKAAQGTITEGAKKTSIIPEAQSTATPESSQKFASTSQTTQKSTKDILTPSPTQEILVPPSIDKDDLTTEQKEGTVTVGLETTLKHWEEKLWEDFVELIKELIVTARGKPRERSEEVDLTTDIGTDIPTATDVTSGTNAIVGTPEVIFIGDPSVEGENLLVSFIADDGTGTYIGSKELADWIRDNEDYLEAQLGVRISSIREGLPPEKRVDPVKATGDDESYFSKNAALFIALIVIACICLIIIIVGLVYILCARQRHEGQHYLHARDTEAGGIDNPAMTEKVNGAQPMLHSAVDDTEIVPYDNFTPEELNFDDVEDTHL</sequence>
<accession>A0ABM0GV80</accession>
<dbReference type="RefSeq" id="XP_002738036.1">
    <property type="nucleotide sequence ID" value="XM_002737990.2"/>
</dbReference>
<keyword evidence="2" id="KW-0472">Membrane</keyword>
<feature type="chain" id="PRO_5047432733" evidence="3">
    <location>
        <begin position="25"/>
        <end position="752"/>
    </location>
</feature>
<feature type="region of interest" description="Disordered" evidence="1">
    <location>
        <begin position="439"/>
        <end position="492"/>
    </location>
</feature>
<proteinExistence type="predicted"/>
<keyword evidence="4" id="KW-1185">Reference proteome</keyword>
<keyword evidence="2" id="KW-1133">Transmembrane helix</keyword>
<keyword evidence="3" id="KW-0732">Signal</keyword>
<feature type="signal peptide" evidence="3">
    <location>
        <begin position="1"/>
        <end position="24"/>
    </location>
</feature>
<dbReference type="SUPFAM" id="SSF57997">
    <property type="entry name" value="Tropomyosin"/>
    <property type="match status" value="1"/>
</dbReference>
<dbReference type="Proteomes" id="UP000694865">
    <property type="component" value="Unplaced"/>
</dbReference>
<reference evidence="5" key="1">
    <citation type="submission" date="2025-08" db="UniProtKB">
        <authorList>
            <consortium name="RefSeq"/>
        </authorList>
    </citation>
    <scope>IDENTIFICATION</scope>
    <source>
        <tissue evidence="5">Testes</tissue>
    </source>
</reference>
<evidence type="ECO:0000256" key="3">
    <source>
        <dbReference type="SAM" id="SignalP"/>
    </source>
</evidence>
<evidence type="ECO:0000256" key="1">
    <source>
        <dbReference type="SAM" id="MobiDB-lite"/>
    </source>
</evidence>
<organism evidence="4 5">
    <name type="scientific">Saccoglossus kowalevskii</name>
    <name type="common">Acorn worm</name>
    <dbReference type="NCBI Taxonomy" id="10224"/>
    <lineage>
        <taxon>Eukaryota</taxon>
        <taxon>Metazoa</taxon>
        <taxon>Hemichordata</taxon>
        <taxon>Enteropneusta</taxon>
        <taxon>Harrimaniidae</taxon>
        <taxon>Saccoglossus</taxon>
    </lineage>
</organism>
<evidence type="ECO:0000256" key="2">
    <source>
        <dbReference type="SAM" id="Phobius"/>
    </source>
</evidence>
<feature type="compositionally biased region" description="Low complexity" evidence="1">
    <location>
        <begin position="461"/>
        <end position="474"/>
    </location>
</feature>
<name>A0ABM0GV80_SACKO</name>
<gene>
    <name evidence="5" type="primary">LOC100368642</name>
</gene>
<evidence type="ECO:0000313" key="5">
    <source>
        <dbReference type="RefSeq" id="XP_002738036.1"/>
    </source>
</evidence>
<protein>
    <submittedName>
        <fullName evidence="5">Mucin-22-like</fullName>
    </submittedName>
</protein>
<dbReference type="GeneID" id="100368642"/>
<evidence type="ECO:0000313" key="4">
    <source>
        <dbReference type="Proteomes" id="UP000694865"/>
    </source>
</evidence>
<feature type="transmembrane region" description="Helical" evidence="2">
    <location>
        <begin position="659"/>
        <end position="685"/>
    </location>
</feature>